<dbReference type="STRING" id="357278.IV61_GL001329"/>
<dbReference type="PROSITE" id="PS01124">
    <property type="entry name" value="HTH_ARAC_FAMILY_2"/>
    <property type="match status" value="1"/>
</dbReference>
<dbReference type="PANTHER" id="PTHR43280">
    <property type="entry name" value="ARAC-FAMILY TRANSCRIPTIONAL REGULATOR"/>
    <property type="match status" value="1"/>
</dbReference>
<dbReference type="GO" id="GO:0043565">
    <property type="term" value="F:sequence-specific DNA binding"/>
    <property type="evidence" value="ECO:0007669"/>
    <property type="project" value="InterPro"/>
</dbReference>
<dbReference type="Pfam" id="PF12833">
    <property type="entry name" value="HTH_18"/>
    <property type="match status" value="1"/>
</dbReference>
<name>A0A0R1GPN7_9LACO</name>
<dbReference type="Proteomes" id="UP000051176">
    <property type="component" value="Unassembled WGS sequence"/>
</dbReference>
<dbReference type="InterPro" id="IPR009057">
    <property type="entry name" value="Homeodomain-like_sf"/>
</dbReference>
<dbReference type="AlphaFoldDB" id="A0A0R1GPN7"/>
<organism evidence="5 6">
    <name type="scientific">Levilactobacillus parabrevis ATCC 53295</name>
    <dbReference type="NCBI Taxonomy" id="1267003"/>
    <lineage>
        <taxon>Bacteria</taxon>
        <taxon>Bacillati</taxon>
        <taxon>Bacillota</taxon>
        <taxon>Bacilli</taxon>
        <taxon>Lactobacillales</taxon>
        <taxon>Lactobacillaceae</taxon>
        <taxon>Levilactobacillus</taxon>
    </lineage>
</organism>
<dbReference type="InterPro" id="IPR037923">
    <property type="entry name" value="HTH-like"/>
</dbReference>
<dbReference type="OrthoDB" id="9799319at2"/>
<dbReference type="EMBL" id="AZCZ01000030">
    <property type="protein sequence ID" value="KRK36021.1"/>
    <property type="molecule type" value="Genomic_DNA"/>
</dbReference>
<dbReference type="InterPro" id="IPR018060">
    <property type="entry name" value="HTH_AraC"/>
</dbReference>
<evidence type="ECO:0000259" key="4">
    <source>
        <dbReference type="PROSITE" id="PS01124"/>
    </source>
</evidence>
<evidence type="ECO:0000256" key="3">
    <source>
        <dbReference type="ARBA" id="ARBA00023163"/>
    </source>
</evidence>
<dbReference type="Gene3D" id="1.10.10.60">
    <property type="entry name" value="Homeodomain-like"/>
    <property type="match status" value="1"/>
</dbReference>
<dbReference type="eggNOG" id="COG2207">
    <property type="taxonomic scope" value="Bacteria"/>
</dbReference>
<sequence length="304" mass="35039">MSENEPITILNSDRPFHHFVAGRYTAKQGWQHQTTTLNDNYELIIGVKGVAYLDVNGTKHELVRGKFMLVPAGATVTGYEKSDVDVEYYWFHFYPKDRVATMAREQLLAALDDRDRLSRIINYAILPAEYTIDNFDNILASANEVLAISQEINYTDAIMSYSVTKLALQISNDFINSLHRLVKENPKARLIKDWIRANLDYALGVKDVAAHFDLNYRYLSQLLKTETGFTVENYIIFLKINIAKRLLLESNLPLKVIADRAYFNDEKYFLRLFKKKVGVTPTNYRKNYMKGFLVTGNQPANKNE</sequence>
<proteinExistence type="predicted"/>
<dbReference type="InterPro" id="IPR003313">
    <property type="entry name" value="AraC-bd"/>
</dbReference>
<evidence type="ECO:0000256" key="2">
    <source>
        <dbReference type="ARBA" id="ARBA00023125"/>
    </source>
</evidence>
<dbReference type="GO" id="GO:0003700">
    <property type="term" value="F:DNA-binding transcription factor activity"/>
    <property type="evidence" value="ECO:0007669"/>
    <property type="project" value="InterPro"/>
</dbReference>
<dbReference type="PATRIC" id="fig|1267003.4.peg.1326"/>
<evidence type="ECO:0000256" key="1">
    <source>
        <dbReference type="ARBA" id="ARBA00023015"/>
    </source>
</evidence>
<reference evidence="5 6" key="1">
    <citation type="journal article" date="2015" name="Genome Announc.">
        <title>Expanding the biotechnology potential of lactobacilli through comparative genomics of 213 strains and associated genera.</title>
        <authorList>
            <person name="Sun Z."/>
            <person name="Harris H.M."/>
            <person name="McCann A."/>
            <person name="Guo C."/>
            <person name="Argimon S."/>
            <person name="Zhang W."/>
            <person name="Yang X."/>
            <person name="Jeffery I.B."/>
            <person name="Cooney J.C."/>
            <person name="Kagawa T.F."/>
            <person name="Liu W."/>
            <person name="Song Y."/>
            <person name="Salvetti E."/>
            <person name="Wrobel A."/>
            <person name="Rasinkangas P."/>
            <person name="Parkhill J."/>
            <person name="Rea M.C."/>
            <person name="O'Sullivan O."/>
            <person name="Ritari J."/>
            <person name="Douillard F.P."/>
            <person name="Paul Ross R."/>
            <person name="Yang R."/>
            <person name="Briner A.E."/>
            <person name="Felis G.E."/>
            <person name="de Vos W.M."/>
            <person name="Barrangou R."/>
            <person name="Klaenhammer T.R."/>
            <person name="Caufield P.W."/>
            <person name="Cui Y."/>
            <person name="Zhang H."/>
            <person name="O'Toole P.W."/>
        </authorList>
    </citation>
    <scope>NUCLEOTIDE SEQUENCE [LARGE SCALE GENOMIC DNA]</scope>
    <source>
        <strain evidence="5 6">ATCC 53295</strain>
    </source>
</reference>
<dbReference type="Gene3D" id="2.60.120.10">
    <property type="entry name" value="Jelly Rolls"/>
    <property type="match status" value="1"/>
</dbReference>
<dbReference type="PANTHER" id="PTHR43280:SF2">
    <property type="entry name" value="HTH-TYPE TRANSCRIPTIONAL REGULATOR EXSA"/>
    <property type="match status" value="1"/>
</dbReference>
<dbReference type="Pfam" id="PF02311">
    <property type="entry name" value="AraC_binding"/>
    <property type="match status" value="1"/>
</dbReference>
<evidence type="ECO:0000313" key="6">
    <source>
        <dbReference type="Proteomes" id="UP000051176"/>
    </source>
</evidence>
<protein>
    <recommendedName>
        <fullName evidence="4">HTH araC/xylS-type domain-containing protein</fullName>
    </recommendedName>
</protein>
<keyword evidence="1" id="KW-0805">Transcription regulation</keyword>
<feature type="domain" description="HTH araC/xylS-type" evidence="4">
    <location>
        <begin position="189"/>
        <end position="287"/>
    </location>
</feature>
<dbReference type="RefSeq" id="WP_020089886.1">
    <property type="nucleotide sequence ID" value="NZ_AZCZ01000030.1"/>
</dbReference>
<gene>
    <name evidence="5" type="ORF">FD07_GL001248</name>
</gene>
<keyword evidence="3" id="KW-0804">Transcription</keyword>
<comment type="caution">
    <text evidence="5">The sequence shown here is derived from an EMBL/GenBank/DDBJ whole genome shotgun (WGS) entry which is preliminary data.</text>
</comment>
<keyword evidence="2" id="KW-0238">DNA-binding</keyword>
<evidence type="ECO:0000313" key="5">
    <source>
        <dbReference type="EMBL" id="KRK36021.1"/>
    </source>
</evidence>
<dbReference type="SUPFAM" id="SSF46689">
    <property type="entry name" value="Homeodomain-like"/>
    <property type="match status" value="2"/>
</dbReference>
<dbReference type="InterPro" id="IPR014710">
    <property type="entry name" value="RmlC-like_jellyroll"/>
</dbReference>
<dbReference type="SUPFAM" id="SSF51215">
    <property type="entry name" value="Regulatory protein AraC"/>
    <property type="match status" value="1"/>
</dbReference>
<dbReference type="SMART" id="SM00342">
    <property type="entry name" value="HTH_ARAC"/>
    <property type="match status" value="1"/>
</dbReference>
<accession>A0A0R1GPN7</accession>
<keyword evidence="6" id="KW-1185">Reference proteome</keyword>